<comment type="caution">
    <text evidence="1">The sequence shown here is derived from an EMBL/GenBank/DDBJ whole genome shotgun (WGS) entry which is preliminary data.</text>
</comment>
<protein>
    <submittedName>
        <fullName evidence="1">Uncharacterized protein</fullName>
    </submittedName>
</protein>
<accession>A0AAN7W7Z6</accession>
<dbReference type="Proteomes" id="UP001310594">
    <property type="component" value="Unassembled WGS sequence"/>
</dbReference>
<proteinExistence type="predicted"/>
<evidence type="ECO:0000313" key="2">
    <source>
        <dbReference type="Proteomes" id="UP001310594"/>
    </source>
</evidence>
<dbReference type="AlphaFoldDB" id="A0AAN7W7Z6"/>
<name>A0AAN7W7Z6_9PEZI</name>
<reference evidence="1" key="1">
    <citation type="submission" date="2023-08" db="EMBL/GenBank/DDBJ databases">
        <title>Black Yeasts Isolated from many extreme environments.</title>
        <authorList>
            <person name="Coleine C."/>
            <person name="Stajich J.E."/>
            <person name="Selbmann L."/>
        </authorList>
    </citation>
    <scope>NUCLEOTIDE SEQUENCE</scope>
    <source>
        <strain evidence="1">CCFEE 5810</strain>
    </source>
</reference>
<evidence type="ECO:0000313" key="1">
    <source>
        <dbReference type="EMBL" id="KAK5696129.1"/>
    </source>
</evidence>
<sequence>MIKGVRLLCTKEGPSPFRQVDIPSNHAMFGSPALEVPAILGIPMVIHRVGTKSSDGADLDCQIATYLNIKYSDGLAPPQWQSHVGSCLVARKDKKPLSLPHLEAVWMFISMVLDSYSEDEKEAQTLITRQRFERWFDDYKSGQVMNGRMEWADVGTTPAKSDAHLQN</sequence>
<dbReference type="EMBL" id="JAVRQU010000013">
    <property type="protein sequence ID" value="KAK5696129.1"/>
    <property type="molecule type" value="Genomic_DNA"/>
</dbReference>
<organism evidence="1 2">
    <name type="scientific">Elasticomyces elasticus</name>
    <dbReference type="NCBI Taxonomy" id="574655"/>
    <lineage>
        <taxon>Eukaryota</taxon>
        <taxon>Fungi</taxon>
        <taxon>Dikarya</taxon>
        <taxon>Ascomycota</taxon>
        <taxon>Pezizomycotina</taxon>
        <taxon>Dothideomycetes</taxon>
        <taxon>Dothideomycetidae</taxon>
        <taxon>Mycosphaerellales</taxon>
        <taxon>Teratosphaeriaceae</taxon>
        <taxon>Elasticomyces</taxon>
    </lineage>
</organism>
<gene>
    <name evidence="1" type="ORF">LTR97_008549</name>
</gene>